<keyword evidence="2" id="KW-1185">Reference proteome</keyword>
<evidence type="ECO:0000313" key="1">
    <source>
        <dbReference type="EMBL" id="MCM2400164.1"/>
    </source>
</evidence>
<comment type="caution">
    <text evidence="1">The sequence shown here is derived from an EMBL/GenBank/DDBJ whole genome shotgun (WGS) entry which is preliminary data.</text>
</comment>
<organism evidence="1 2">
    <name type="scientific">Ciceribacter sichuanensis</name>
    <dbReference type="NCBI Taxonomy" id="2949647"/>
    <lineage>
        <taxon>Bacteria</taxon>
        <taxon>Pseudomonadati</taxon>
        <taxon>Pseudomonadota</taxon>
        <taxon>Alphaproteobacteria</taxon>
        <taxon>Hyphomicrobiales</taxon>
        <taxon>Rhizobiaceae</taxon>
        <taxon>Ciceribacter</taxon>
    </lineage>
</organism>
<dbReference type="RefSeq" id="WP_250943933.1">
    <property type="nucleotide sequence ID" value="NZ_JAMQAY010000001.1"/>
</dbReference>
<dbReference type="EMBL" id="JAMQAY010000001">
    <property type="protein sequence ID" value="MCM2400164.1"/>
    <property type="molecule type" value="Genomic_DNA"/>
</dbReference>
<gene>
    <name evidence="1" type="ORF">NBH20_03295</name>
</gene>
<evidence type="ECO:0000313" key="2">
    <source>
        <dbReference type="Proteomes" id="UP001155079"/>
    </source>
</evidence>
<protein>
    <submittedName>
        <fullName evidence="1">Uncharacterized protein</fullName>
    </submittedName>
</protein>
<dbReference type="Proteomes" id="UP001155079">
    <property type="component" value="Unassembled WGS sequence"/>
</dbReference>
<accession>A0ABT0V2N0</accession>
<proteinExistence type="predicted"/>
<sequence length="143" mass="16338">MSNDTFTPTMNMANFYLPYPDELAKEFGASGFVMSIRRLYELLAREVDDKDPVEAALLRKVAGHYHDTYPGGDIIIRDSLTNIVAESDDWDDLTNDQKIHRGNVNAAIANVDRIRYELEMMFDSYEDAEEVTRVRRELAAISV</sequence>
<reference evidence="1 2" key="1">
    <citation type="submission" date="2022-06" db="EMBL/GenBank/DDBJ databases">
        <authorList>
            <person name="Sun Q."/>
        </authorList>
    </citation>
    <scope>NUCLEOTIDE SEQUENCE [LARGE SCALE GENOMIC DNA]</scope>
    <source>
        <strain evidence="1 2">S153</strain>
    </source>
</reference>
<name>A0ABT0V2N0_9HYPH</name>